<feature type="transmembrane region" description="Helical" evidence="1">
    <location>
        <begin position="183"/>
        <end position="200"/>
    </location>
</feature>
<evidence type="ECO:0000259" key="2">
    <source>
        <dbReference type="PROSITE" id="PS50053"/>
    </source>
</evidence>
<keyword evidence="4" id="KW-1185">Reference proteome</keyword>
<dbReference type="SMART" id="SM00213">
    <property type="entry name" value="UBQ"/>
    <property type="match status" value="1"/>
</dbReference>
<dbReference type="EMBL" id="MDYQ01000135">
    <property type="protein sequence ID" value="PRP80901.1"/>
    <property type="molecule type" value="Genomic_DNA"/>
</dbReference>
<dbReference type="InterPro" id="IPR025390">
    <property type="entry name" value="Dsc3_C"/>
</dbReference>
<keyword evidence="1" id="KW-0812">Transmembrane</keyword>
<dbReference type="Pfam" id="PF13373">
    <property type="entry name" value="Dsc3_C"/>
    <property type="match status" value="1"/>
</dbReference>
<dbReference type="InterPro" id="IPR029071">
    <property type="entry name" value="Ubiquitin-like_domsf"/>
</dbReference>
<dbReference type="CDD" id="cd17039">
    <property type="entry name" value="Ubl_ubiquitin_like"/>
    <property type="match status" value="1"/>
</dbReference>
<dbReference type="InterPro" id="IPR000626">
    <property type="entry name" value="Ubiquitin-like_dom"/>
</dbReference>
<keyword evidence="1" id="KW-0472">Membrane</keyword>
<proteinExistence type="predicted"/>
<dbReference type="OrthoDB" id="2556122at2759"/>
<feature type="transmembrane region" description="Helical" evidence="1">
    <location>
        <begin position="212"/>
        <end position="230"/>
    </location>
</feature>
<dbReference type="Proteomes" id="UP000241769">
    <property type="component" value="Unassembled WGS sequence"/>
</dbReference>
<dbReference type="GO" id="GO:0005783">
    <property type="term" value="C:endoplasmic reticulum"/>
    <property type="evidence" value="ECO:0007669"/>
    <property type="project" value="TreeGrafter"/>
</dbReference>
<keyword evidence="1" id="KW-1133">Transmembrane helix</keyword>
<evidence type="ECO:0000313" key="4">
    <source>
        <dbReference type="Proteomes" id="UP000241769"/>
    </source>
</evidence>
<dbReference type="PANTHER" id="PTHR28049">
    <property type="entry name" value="TRANSMEMBRANE PROTEIN YOR223W"/>
    <property type="match status" value="1"/>
</dbReference>
<dbReference type="FunCoup" id="A0A2P6NAC5">
    <property type="interactions" value="10"/>
</dbReference>
<dbReference type="InParanoid" id="A0A2P6NAC5"/>
<protein>
    <recommendedName>
        <fullName evidence="2">Ubiquitin-like domain-containing protein</fullName>
    </recommendedName>
</protein>
<reference evidence="3 4" key="1">
    <citation type="journal article" date="2018" name="Genome Biol. Evol.">
        <title>Multiple Roots of Fruiting Body Formation in Amoebozoa.</title>
        <authorList>
            <person name="Hillmann F."/>
            <person name="Forbes G."/>
            <person name="Novohradska S."/>
            <person name="Ferling I."/>
            <person name="Riege K."/>
            <person name="Groth M."/>
            <person name="Westermann M."/>
            <person name="Marz M."/>
            <person name="Spaller T."/>
            <person name="Winckler T."/>
            <person name="Schaap P."/>
            <person name="Glockner G."/>
        </authorList>
    </citation>
    <scope>NUCLEOTIDE SEQUENCE [LARGE SCALE GENOMIC DNA]</scope>
    <source>
        <strain evidence="3 4">Jena</strain>
    </source>
</reference>
<dbReference type="AlphaFoldDB" id="A0A2P6NAC5"/>
<accession>A0A2P6NAC5</accession>
<feature type="domain" description="Ubiquitin-like" evidence="2">
    <location>
        <begin position="15"/>
        <end position="82"/>
    </location>
</feature>
<comment type="caution">
    <text evidence="3">The sequence shown here is derived from an EMBL/GenBank/DDBJ whole genome shotgun (WGS) entry which is preliminary data.</text>
</comment>
<evidence type="ECO:0000313" key="3">
    <source>
        <dbReference type="EMBL" id="PRP80901.1"/>
    </source>
</evidence>
<dbReference type="Pfam" id="PF00240">
    <property type="entry name" value="ubiquitin"/>
    <property type="match status" value="1"/>
</dbReference>
<dbReference type="PROSITE" id="PS50053">
    <property type="entry name" value="UBIQUITIN_2"/>
    <property type="match status" value="1"/>
</dbReference>
<dbReference type="PANTHER" id="PTHR28049:SF1">
    <property type="entry name" value="DSC E3 UBIQUITIN LIGASE COMPLEX SUBUNIT 3"/>
    <property type="match status" value="1"/>
</dbReference>
<gene>
    <name evidence="3" type="ORF">PROFUN_11342</name>
</gene>
<dbReference type="Gene3D" id="3.10.20.90">
    <property type="entry name" value="Phosphatidylinositol 3-kinase Catalytic Subunit, Chain A, domain 1"/>
    <property type="match status" value="1"/>
</dbReference>
<name>A0A2P6NAC5_9EUKA</name>
<sequence length="232" mass="25814">MSHGINSISKVEDTIEIKLVALSKHHYIRISPTATILELKTKTRESGWVAPGKNIRLIFGGKILSDTQTLSSSGIHNGSSVHCSVSDSVSVPVMQDPQEEIRGFNRLRTFGFNQSEIDHIRTQFHTHRLVNNGFLHANTNVEQQLSLEEEWINSEGLNANRDVQAEQPPIEETSTDTGDNEDIFKGLVMGFALGLVMLLWLPDRSLPFRMKLGIVAGLSASFLFGTMRLMSQ</sequence>
<dbReference type="SUPFAM" id="SSF54236">
    <property type="entry name" value="Ubiquitin-like"/>
    <property type="match status" value="1"/>
</dbReference>
<evidence type="ECO:0000256" key="1">
    <source>
        <dbReference type="SAM" id="Phobius"/>
    </source>
</evidence>
<dbReference type="InterPro" id="IPR045226">
    <property type="entry name" value="Dsc3"/>
</dbReference>
<organism evidence="3 4">
    <name type="scientific">Planoprotostelium fungivorum</name>
    <dbReference type="NCBI Taxonomy" id="1890364"/>
    <lineage>
        <taxon>Eukaryota</taxon>
        <taxon>Amoebozoa</taxon>
        <taxon>Evosea</taxon>
        <taxon>Variosea</taxon>
        <taxon>Cavosteliida</taxon>
        <taxon>Cavosteliaceae</taxon>
        <taxon>Planoprotostelium</taxon>
    </lineage>
</organism>
<dbReference type="GO" id="GO:0044695">
    <property type="term" value="C:Dsc E3 ubiquitin ligase complex"/>
    <property type="evidence" value="ECO:0007669"/>
    <property type="project" value="InterPro"/>
</dbReference>